<protein>
    <recommendedName>
        <fullName evidence="4">Glycosyltransferase RgtA/B/C/D-like domain-containing protein</fullName>
    </recommendedName>
</protein>
<dbReference type="EMBL" id="MFSR01000015">
    <property type="protein sequence ID" value="OGI40855.1"/>
    <property type="molecule type" value="Genomic_DNA"/>
</dbReference>
<gene>
    <name evidence="2" type="ORF">A2V91_00720</name>
</gene>
<keyword evidence="1" id="KW-1133">Transmembrane helix</keyword>
<comment type="caution">
    <text evidence="2">The sequence shown here is derived from an EMBL/GenBank/DDBJ whole genome shotgun (WGS) entry which is preliminary data.</text>
</comment>
<feature type="transmembrane region" description="Helical" evidence="1">
    <location>
        <begin position="61"/>
        <end position="79"/>
    </location>
</feature>
<evidence type="ECO:0000313" key="2">
    <source>
        <dbReference type="EMBL" id="OGI40855.1"/>
    </source>
</evidence>
<name>A0A1F6T736_9PROT</name>
<feature type="transmembrane region" description="Helical" evidence="1">
    <location>
        <begin position="245"/>
        <end position="261"/>
    </location>
</feature>
<accession>A0A1F6T736</accession>
<dbReference type="AlphaFoldDB" id="A0A1F6T736"/>
<reference evidence="2 3" key="1">
    <citation type="journal article" date="2016" name="Nat. Commun.">
        <title>Thousands of microbial genomes shed light on interconnected biogeochemical processes in an aquifer system.</title>
        <authorList>
            <person name="Anantharaman K."/>
            <person name="Brown C.T."/>
            <person name="Hug L.A."/>
            <person name="Sharon I."/>
            <person name="Castelle C.J."/>
            <person name="Probst A.J."/>
            <person name="Thomas B.C."/>
            <person name="Singh A."/>
            <person name="Wilkins M.J."/>
            <person name="Karaoz U."/>
            <person name="Brodie E.L."/>
            <person name="Williams K.H."/>
            <person name="Hubbard S.S."/>
            <person name="Banfield J.F."/>
        </authorList>
    </citation>
    <scope>NUCLEOTIDE SEQUENCE [LARGE SCALE GENOMIC DNA]</scope>
</reference>
<keyword evidence="1" id="KW-0812">Transmembrane</keyword>
<feature type="transmembrane region" description="Helical" evidence="1">
    <location>
        <begin position="149"/>
        <end position="171"/>
    </location>
</feature>
<keyword evidence="1" id="KW-0472">Membrane</keyword>
<dbReference type="Proteomes" id="UP000179334">
    <property type="component" value="Unassembled WGS sequence"/>
</dbReference>
<evidence type="ECO:0008006" key="4">
    <source>
        <dbReference type="Google" id="ProtNLM"/>
    </source>
</evidence>
<evidence type="ECO:0000256" key="1">
    <source>
        <dbReference type="SAM" id="Phobius"/>
    </source>
</evidence>
<sequence>MQLLLWRWADREGFTPIFRFLLRYYDAHGNLLLLAVAVCAWLLRRQPAALAAVRFAAERPWTIAAALFPLLCLGSLHVYHAYPLSMDEYAAVFQAEAFAAGRLGGAFPPDLLDRLIPPYFQNGFLAVSRTSGEVSANNWPGFSLLLAPFAWLGIPWAANPAIGALAVPALHRLTQQVTGSQEAAGWAVALMIASPVFALSSISFYSMQASLLSHVLYAILLLQPTVPRALLAGVIGSVALTLHQPLAHLLFFLPFAAWLVFRPDSIRILAALLIGYLPLAIPLGIGWHMHLVELMQGADAAGSPPTGQASLDSIMVRVGNVFSLPAAVTIEARIAGLSKIWTWGVPGLLVLAAWGYAARRDRLALRLLGAALAATFFGYFLFRVEQGHGWGYRYMHSAWFILPLLAAAALSIPLDRERAQLRAMVAWAILISLVAGNAQRLVQAEAFIGRHLSQVPPLARAPEPGRRELVFVNPAAGSYLLDIVQNDPFLRAPRIVMLLPGPESTAELVRLRFPGYILTAQGEWGELWTAPRDN</sequence>
<feature type="transmembrane region" description="Helical" evidence="1">
    <location>
        <begin position="183"/>
        <end position="205"/>
    </location>
</feature>
<proteinExistence type="predicted"/>
<evidence type="ECO:0000313" key="3">
    <source>
        <dbReference type="Proteomes" id="UP000179334"/>
    </source>
</evidence>
<feature type="transmembrane region" description="Helical" evidence="1">
    <location>
        <begin position="340"/>
        <end position="357"/>
    </location>
</feature>
<feature type="transmembrane region" description="Helical" evidence="1">
    <location>
        <begin position="268"/>
        <end position="289"/>
    </location>
</feature>
<feature type="transmembrane region" description="Helical" evidence="1">
    <location>
        <begin position="394"/>
        <end position="412"/>
    </location>
</feature>
<feature type="transmembrane region" description="Helical" evidence="1">
    <location>
        <begin position="363"/>
        <end position="382"/>
    </location>
</feature>
<organism evidence="2 3">
    <name type="scientific">Candidatus Muproteobacteria bacterium RBG_16_64_10</name>
    <dbReference type="NCBI Taxonomy" id="1817757"/>
    <lineage>
        <taxon>Bacteria</taxon>
        <taxon>Pseudomonadati</taxon>
        <taxon>Pseudomonadota</taxon>
        <taxon>Candidatus Muproteobacteria</taxon>
    </lineage>
</organism>